<feature type="transmembrane region" description="Helical" evidence="8">
    <location>
        <begin position="149"/>
        <end position="168"/>
    </location>
</feature>
<keyword evidence="5 8" id="KW-1133">Transmembrane helix</keyword>
<evidence type="ECO:0000313" key="11">
    <source>
        <dbReference type="Proteomes" id="UP000320948"/>
    </source>
</evidence>
<dbReference type="EMBL" id="VAFM01000001">
    <property type="protein sequence ID" value="TKW61671.1"/>
    <property type="molecule type" value="Genomic_DNA"/>
</dbReference>
<evidence type="ECO:0000313" key="10">
    <source>
        <dbReference type="EMBL" id="TKW61671.1"/>
    </source>
</evidence>
<proteinExistence type="inferred from homology"/>
<organism evidence="10 11">
    <name type="scientific">Blastochloris viridis</name>
    <name type="common">Rhodopseudomonas viridis</name>
    <dbReference type="NCBI Taxonomy" id="1079"/>
    <lineage>
        <taxon>Bacteria</taxon>
        <taxon>Pseudomonadati</taxon>
        <taxon>Pseudomonadota</taxon>
        <taxon>Alphaproteobacteria</taxon>
        <taxon>Hyphomicrobiales</taxon>
        <taxon>Blastochloridaceae</taxon>
        <taxon>Blastochloris</taxon>
    </lineage>
</organism>
<evidence type="ECO:0000256" key="3">
    <source>
        <dbReference type="ARBA" id="ARBA00022475"/>
    </source>
</evidence>
<name>A0A6N4R9F0_BLAVI</name>
<feature type="domain" description="Type II secretion system protein GspF" evidence="9">
    <location>
        <begin position="49"/>
        <end position="163"/>
    </location>
</feature>
<accession>A0A6N4R9F0</accession>
<comment type="similarity">
    <text evidence="2">Belongs to the GSP F family.</text>
</comment>
<reference evidence="10 11" key="1">
    <citation type="journal article" date="2017" name="Nat. Commun.">
        <title>In situ click chemistry generation of cyclooxygenase-2 inhibitors.</title>
        <authorList>
            <person name="Bhardwaj A."/>
            <person name="Kaur J."/>
            <person name="Wuest M."/>
            <person name="Wuest F."/>
        </authorList>
    </citation>
    <scope>NUCLEOTIDE SEQUENCE [LARGE SCALE GENOMIC DNA]</scope>
    <source>
        <strain evidence="10">S2_018_000_R2_106</strain>
    </source>
</reference>
<keyword evidence="6 8" id="KW-0472">Membrane</keyword>
<feature type="transmembrane region" description="Helical" evidence="8">
    <location>
        <begin position="202"/>
        <end position="220"/>
    </location>
</feature>
<evidence type="ECO:0000256" key="7">
    <source>
        <dbReference type="SAM" id="MobiDB-lite"/>
    </source>
</evidence>
<gene>
    <name evidence="10" type="ORF">DI628_03320</name>
</gene>
<comment type="caution">
    <text evidence="10">The sequence shown here is derived from an EMBL/GenBank/DDBJ whole genome shotgun (WGS) entry which is preliminary data.</text>
</comment>
<evidence type="ECO:0000256" key="5">
    <source>
        <dbReference type="ARBA" id="ARBA00022989"/>
    </source>
</evidence>
<evidence type="ECO:0000256" key="4">
    <source>
        <dbReference type="ARBA" id="ARBA00022692"/>
    </source>
</evidence>
<evidence type="ECO:0000256" key="8">
    <source>
        <dbReference type="SAM" id="Phobius"/>
    </source>
</evidence>
<feature type="transmembrane region" description="Helical" evidence="8">
    <location>
        <begin position="355"/>
        <end position="380"/>
    </location>
</feature>
<dbReference type="Pfam" id="PF00482">
    <property type="entry name" value="T2SSF"/>
    <property type="match status" value="1"/>
</dbReference>
<feature type="region of interest" description="Disordered" evidence="7">
    <location>
        <begin position="1"/>
        <end position="21"/>
    </location>
</feature>
<keyword evidence="3" id="KW-1003">Cell membrane</keyword>
<dbReference type="InterPro" id="IPR042094">
    <property type="entry name" value="T2SS_GspF_sf"/>
</dbReference>
<protein>
    <recommendedName>
        <fullName evidence="9">Type II secretion system protein GspF domain-containing protein</fullName>
    </recommendedName>
</protein>
<dbReference type="AlphaFoldDB" id="A0A6N4R9F0"/>
<evidence type="ECO:0000259" key="9">
    <source>
        <dbReference type="Pfam" id="PF00482"/>
    </source>
</evidence>
<dbReference type="Gene3D" id="1.20.81.30">
    <property type="entry name" value="Type II secretion system (T2SS), domain F"/>
    <property type="match status" value="2"/>
</dbReference>
<dbReference type="PANTHER" id="PTHR30012:SF0">
    <property type="entry name" value="TYPE II SECRETION SYSTEM PROTEIN F-RELATED"/>
    <property type="match status" value="1"/>
</dbReference>
<dbReference type="Proteomes" id="UP000320948">
    <property type="component" value="Unassembled WGS sequence"/>
</dbReference>
<dbReference type="GO" id="GO:0005886">
    <property type="term" value="C:plasma membrane"/>
    <property type="evidence" value="ECO:0007669"/>
    <property type="project" value="UniProtKB-SubCell"/>
</dbReference>
<comment type="subcellular location">
    <subcellularLocation>
        <location evidence="1">Cell membrane</location>
        <topology evidence="1">Multi-pass membrane protein</topology>
    </subcellularLocation>
</comment>
<evidence type="ECO:0000256" key="6">
    <source>
        <dbReference type="ARBA" id="ARBA00023136"/>
    </source>
</evidence>
<dbReference type="InterPro" id="IPR018076">
    <property type="entry name" value="T2SS_GspF_dom"/>
</dbReference>
<keyword evidence="4 8" id="KW-0812">Transmembrane</keyword>
<evidence type="ECO:0000256" key="1">
    <source>
        <dbReference type="ARBA" id="ARBA00004651"/>
    </source>
</evidence>
<dbReference type="PANTHER" id="PTHR30012">
    <property type="entry name" value="GENERAL SECRETION PATHWAY PROTEIN"/>
    <property type="match status" value="1"/>
</dbReference>
<dbReference type="InterPro" id="IPR003004">
    <property type="entry name" value="GspF/PilC"/>
</dbReference>
<evidence type="ECO:0000256" key="2">
    <source>
        <dbReference type="ARBA" id="ARBA00005745"/>
    </source>
</evidence>
<sequence>MASPVSMNSKDSSVPISKPSASFSASRFPLFGGGGVSIDPRDRERFFFFMAMMMKTGQTTSDALRAVARAFRAEKNEGVANAIAGLSQKVAQGKSLSQAMQTERRMFTDLHRAAVLAGEASNNMQKSFDILRILEDKAINSKRAGLAELLTPLLMLVLSLVSVFNTGLNTLPVMAKLREAQGKPMGLIPGGIMSTTQFCADYWYVFVGFVLIAGVVIWSLNSNPAGRTTLHSLQLKIPVYGRYLIYQTYTQMLLYFPYLIASGVKPKQLIPIMEGLATNSVIRRRIDQFNHVITTGGTLAEAMNRAGFPELIVTPVSVAENYAPTEGHVNDVLIEGMTHAHTLLERMLADTQKRFISMASGILWVLGGAVMMLDMLSIVLSQA</sequence>